<name>A0A5N6PJ54_9ASTR</name>
<organism evidence="1 2">
    <name type="scientific">Mikania micrantha</name>
    <name type="common">bitter vine</name>
    <dbReference type="NCBI Taxonomy" id="192012"/>
    <lineage>
        <taxon>Eukaryota</taxon>
        <taxon>Viridiplantae</taxon>
        <taxon>Streptophyta</taxon>
        <taxon>Embryophyta</taxon>
        <taxon>Tracheophyta</taxon>
        <taxon>Spermatophyta</taxon>
        <taxon>Magnoliopsida</taxon>
        <taxon>eudicotyledons</taxon>
        <taxon>Gunneridae</taxon>
        <taxon>Pentapetalae</taxon>
        <taxon>asterids</taxon>
        <taxon>campanulids</taxon>
        <taxon>Asterales</taxon>
        <taxon>Asteraceae</taxon>
        <taxon>Asteroideae</taxon>
        <taxon>Heliantheae alliance</taxon>
        <taxon>Eupatorieae</taxon>
        <taxon>Mikania</taxon>
    </lineage>
</organism>
<dbReference type="AlphaFoldDB" id="A0A5N6PJ54"/>
<reference evidence="1 2" key="1">
    <citation type="submission" date="2019-05" db="EMBL/GenBank/DDBJ databases">
        <title>Mikania micrantha, genome provides insights into the molecular mechanism of rapid growth.</title>
        <authorList>
            <person name="Liu B."/>
        </authorList>
    </citation>
    <scope>NUCLEOTIDE SEQUENCE [LARGE SCALE GENOMIC DNA]</scope>
    <source>
        <strain evidence="1">NLD-2019</strain>
        <tissue evidence="1">Leaf</tissue>
    </source>
</reference>
<accession>A0A5N6PJ54</accession>
<proteinExistence type="predicted"/>
<keyword evidence="2" id="KW-1185">Reference proteome</keyword>
<gene>
    <name evidence="1" type="ORF">E3N88_08767</name>
</gene>
<dbReference type="Proteomes" id="UP000326396">
    <property type="component" value="Linkage Group LG12"/>
</dbReference>
<comment type="caution">
    <text evidence="1">The sequence shown here is derived from an EMBL/GenBank/DDBJ whole genome shotgun (WGS) entry which is preliminary data.</text>
</comment>
<evidence type="ECO:0000313" key="2">
    <source>
        <dbReference type="Proteomes" id="UP000326396"/>
    </source>
</evidence>
<sequence length="140" mass="15880">MRRWLMASSSDKKKFSMKSCTEELIEAVVYTGGLWNEGPCAVEDTRNAVYKPYNGATIEKHHFKMPSNFTSSMLYEYVGRVIGSPPSYLTYVFHARIVGLPHVTYVPIGVTDDYDVTHFKDHVAKKLTSDNPIELYHSPA</sequence>
<dbReference type="EMBL" id="SZYD01000004">
    <property type="protein sequence ID" value="KAD6454061.1"/>
    <property type="molecule type" value="Genomic_DNA"/>
</dbReference>
<evidence type="ECO:0000313" key="1">
    <source>
        <dbReference type="EMBL" id="KAD6454061.1"/>
    </source>
</evidence>
<protein>
    <submittedName>
        <fullName evidence="1">Uncharacterized protein</fullName>
    </submittedName>
</protein>